<evidence type="ECO:0000256" key="2">
    <source>
        <dbReference type="ARBA" id="ARBA00022694"/>
    </source>
</evidence>
<dbReference type="NCBIfam" id="TIGR00188">
    <property type="entry name" value="rnpA"/>
    <property type="match status" value="1"/>
</dbReference>
<dbReference type="Pfam" id="PF00825">
    <property type="entry name" value="Ribonuclease_P"/>
    <property type="match status" value="1"/>
</dbReference>
<comment type="catalytic activity">
    <reaction evidence="7">
        <text>Endonucleolytic cleavage of RNA, removing 5'-extranucleotides from tRNA precursor.</text>
        <dbReference type="EC" id="3.1.26.5"/>
    </reaction>
</comment>
<reference evidence="9 10" key="1">
    <citation type="submission" date="2017-09" db="EMBL/GenBank/DDBJ databases">
        <title>Depth-based differentiation of microbial function through sediment-hosted aquifers and enrichment of novel symbionts in the deep terrestrial subsurface.</title>
        <authorList>
            <person name="Probst A.J."/>
            <person name="Ladd B."/>
            <person name="Jarett J.K."/>
            <person name="Geller-Mcgrath D.E."/>
            <person name="Sieber C.M."/>
            <person name="Emerson J.B."/>
            <person name="Anantharaman K."/>
            <person name="Thomas B.C."/>
            <person name="Malmstrom R."/>
            <person name="Stieglmeier M."/>
            <person name="Klingl A."/>
            <person name="Woyke T."/>
            <person name="Ryan C.M."/>
            <person name="Banfield J.F."/>
        </authorList>
    </citation>
    <scope>NUCLEOTIDE SEQUENCE [LARGE SCALE GENOMIC DNA]</scope>
    <source>
        <strain evidence="9">CG23_combo_of_CG06-09_8_20_14_all_39_39</strain>
    </source>
</reference>
<evidence type="ECO:0000256" key="3">
    <source>
        <dbReference type="ARBA" id="ARBA00022722"/>
    </source>
</evidence>
<keyword evidence="5 7" id="KW-0378">Hydrolase</keyword>
<evidence type="ECO:0000256" key="6">
    <source>
        <dbReference type="ARBA" id="ARBA00022884"/>
    </source>
</evidence>
<gene>
    <name evidence="7 9" type="primary">rnpA</name>
    <name evidence="9" type="ORF">COX28_02025</name>
</gene>
<sequence>MLAKKYRLSANKDIQYVLKRGEIYFSPFFNIKILKNNLKNSRFCIVISTNISKKAVIRNRAKRQIRAIISKNITKISQNYDFIILTKPAVTVTAFKDLEKTFEFLLRKAGIWQ</sequence>
<dbReference type="PANTHER" id="PTHR33992:SF1">
    <property type="entry name" value="RIBONUCLEASE P PROTEIN COMPONENT"/>
    <property type="match status" value="1"/>
</dbReference>
<dbReference type="PANTHER" id="PTHR33992">
    <property type="entry name" value="RIBONUCLEASE P PROTEIN COMPONENT"/>
    <property type="match status" value="1"/>
</dbReference>
<proteinExistence type="inferred from homology"/>
<keyword evidence="3 7" id="KW-0540">Nuclease</keyword>
<comment type="subunit">
    <text evidence="7">Consists of a catalytic RNA component (M1 or rnpB) and a protein subunit.</text>
</comment>
<comment type="function">
    <text evidence="1 7">RNaseP catalyzes the removal of the 5'-leader sequence from pre-tRNA to produce the mature 5'-terminus. It can also cleave other RNA substrates such as 4.5S RNA. The protein component plays an auxiliary but essential role in vivo by binding to the 5'-leader sequence and broadening the substrate specificity of the ribozyme.</text>
</comment>
<evidence type="ECO:0000256" key="5">
    <source>
        <dbReference type="ARBA" id="ARBA00022801"/>
    </source>
</evidence>
<dbReference type="AlphaFoldDB" id="A0A2G9Z701"/>
<dbReference type="GO" id="GO:0000049">
    <property type="term" value="F:tRNA binding"/>
    <property type="evidence" value="ECO:0007669"/>
    <property type="project" value="UniProtKB-UniRule"/>
</dbReference>
<dbReference type="InterPro" id="IPR020539">
    <property type="entry name" value="RNase_P_CS"/>
</dbReference>
<dbReference type="GO" id="GO:0001682">
    <property type="term" value="P:tRNA 5'-leader removal"/>
    <property type="evidence" value="ECO:0007669"/>
    <property type="project" value="UniProtKB-UniRule"/>
</dbReference>
<dbReference type="PROSITE" id="PS00648">
    <property type="entry name" value="RIBONUCLEASE_P"/>
    <property type="match status" value="1"/>
</dbReference>
<organism evidence="9 10">
    <name type="scientific">Candidatus Kuenenbacteria bacterium CG23_combo_of_CG06-09_8_20_14_all_39_39</name>
    <dbReference type="NCBI Taxonomy" id="1974623"/>
    <lineage>
        <taxon>Bacteria</taxon>
        <taxon>Candidatus Kueneniibacteriota</taxon>
    </lineage>
</organism>
<keyword evidence="2 7" id="KW-0819">tRNA processing</keyword>
<keyword evidence="6 7" id="KW-0694">RNA-binding</keyword>
<evidence type="ECO:0000256" key="1">
    <source>
        <dbReference type="ARBA" id="ARBA00002663"/>
    </source>
</evidence>
<dbReference type="InterPro" id="IPR020568">
    <property type="entry name" value="Ribosomal_Su5_D2-typ_SF"/>
</dbReference>
<comment type="similarity">
    <text evidence="7">Belongs to the RnpA family.</text>
</comment>
<keyword evidence="4 7" id="KW-0255">Endonuclease</keyword>
<evidence type="ECO:0000313" key="10">
    <source>
        <dbReference type="Proteomes" id="UP000231235"/>
    </source>
</evidence>
<evidence type="ECO:0000256" key="4">
    <source>
        <dbReference type="ARBA" id="ARBA00022759"/>
    </source>
</evidence>
<dbReference type="Gene3D" id="3.30.230.10">
    <property type="match status" value="1"/>
</dbReference>
<dbReference type="HAMAP" id="MF_00227">
    <property type="entry name" value="RNase_P"/>
    <property type="match status" value="1"/>
</dbReference>
<dbReference type="InterPro" id="IPR000100">
    <property type="entry name" value="RNase_P"/>
</dbReference>
<dbReference type="EMBL" id="PCRX01000037">
    <property type="protein sequence ID" value="PIP28911.1"/>
    <property type="molecule type" value="Genomic_DNA"/>
</dbReference>
<accession>A0A2G9Z701</accession>
<dbReference type="GO" id="GO:0030677">
    <property type="term" value="C:ribonuclease P complex"/>
    <property type="evidence" value="ECO:0007669"/>
    <property type="project" value="TreeGrafter"/>
</dbReference>
<dbReference type="EC" id="3.1.26.5" evidence="7 8"/>
<evidence type="ECO:0000256" key="8">
    <source>
        <dbReference type="NCBIfam" id="TIGR00188"/>
    </source>
</evidence>
<dbReference type="GO" id="GO:0004526">
    <property type="term" value="F:ribonuclease P activity"/>
    <property type="evidence" value="ECO:0007669"/>
    <property type="project" value="UniProtKB-UniRule"/>
</dbReference>
<name>A0A2G9Z701_9BACT</name>
<dbReference type="Proteomes" id="UP000231235">
    <property type="component" value="Unassembled WGS sequence"/>
</dbReference>
<evidence type="ECO:0000313" key="9">
    <source>
        <dbReference type="EMBL" id="PIP28911.1"/>
    </source>
</evidence>
<protein>
    <recommendedName>
        <fullName evidence="7 8">Ribonuclease P protein component</fullName>
        <shortName evidence="7">RNase P protein</shortName>
        <shortName evidence="7">RNaseP protein</shortName>
        <ecNumber evidence="7 8">3.1.26.5</ecNumber>
    </recommendedName>
    <alternativeName>
        <fullName evidence="7">Protein C5</fullName>
    </alternativeName>
</protein>
<evidence type="ECO:0000256" key="7">
    <source>
        <dbReference type="HAMAP-Rule" id="MF_00227"/>
    </source>
</evidence>
<dbReference type="InterPro" id="IPR014721">
    <property type="entry name" value="Ribsml_uS5_D2-typ_fold_subgr"/>
</dbReference>
<dbReference type="GO" id="GO:0042781">
    <property type="term" value="F:3'-tRNA processing endoribonuclease activity"/>
    <property type="evidence" value="ECO:0007669"/>
    <property type="project" value="TreeGrafter"/>
</dbReference>
<dbReference type="SUPFAM" id="SSF54211">
    <property type="entry name" value="Ribosomal protein S5 domain 2-like"/>
    <property type="match status" value="1"/>
</dbReference>
<comment type="caution">
    <text evidence="9">The sequence shown here is derived from an EMBL/GenBank/DDBJ whole genome shotgun (WGS) entry which is preliminary data.</text>
</comment>